<evidence type="ECO:0000256" key="3">
    <source>
        <dbReference type="ARBA" id="ARBA00007185"/>
    </source>
</evidence>
<dbReference type="InterPro" id="IPR000573">
    <property type="entry name" value="AconitaseA/IPMdHydase_ssu_swvl"/>
</dbReference>
<dbReference type="SUPFAM" id="SSF52016">
    <property type="entry name" value="LeuD/IlvD-like"/>
    <property type="match status" value="1"/>
</dbReference>
<keyword evidence="9" id="KW-0408">Iron</keyword>
<keyword evidence="11 18" id="KW-0456">Lyase</keyword>
<dbReference type="Gene3D" id="3.20.19.10">
    <property type="entry name" value="Aconitase, domain 4"/>
    <property type="match status" value="1"/>
</dbReference>
<dbReference type="Pfam" id="PF00330">
    <property type="entry name" value="Aconitase"/>
    <property type="match status" value="1"/>
</dbReference>
<dbReference type="PROSITE" id="PS01244">
    <property type="entry name" value="ACONITASE_2"/>
    <property type="match status" value="1"/>
</dbReference>
<dbReference type="FunFam" id="3.30.499.10:FF:000004">
    <property type="entry name" value="Aconitate hydratase, mitochondrial"/>
    <property type="match status" value="1"/>
</dbReference>
<evidence type="ECO:0000256" key="10">
    <source>
        <dbReference type="ARBA" id="ARBA00023014"/>
    </source>
</evidence>
<evidence type="ECO:0000256" key="12">
    <source>
        <dbReference type="ARBA" id="ARBA00023501"/>
    </source>
</evidence>
<dbReference type="InterPro" id="IPR018136">
    <property type="entry name" value="Aconitase_4Fe-4S_BS"/>
</dbReference>
<evidence type="ECO:0000256" key="1">
    <source>
        <dbReference type="ARBA" id="ARBA00001966"/>
    </source>
</evidence>
<evidence type="ECO:0000256" key="6">
    <source>
        <dbReference type="ARBA" id="ARBA00022532"/>
    </source>
</evidence>
<dbReference type="PANTHER" id="PTHR43160">
    <property type="entry name" value="ACONITATE HYDRATASE B"/>
    <property type="match status" value="1"/>
</dbReference>
<gene>
    <name evidence="18" type="ordered locus">UWK_01506</name>
</gene>
<dbReference type="PANTHER" id="PTHR43160:SF3">
    <property type="entry name" value="ACONITATE HYDRATASE, MITOCHONDRIAL"/>
    <property type="match status" value="1"/>
</dbReference>
<dbReference type="Pfam" id="PF00694">
    <property type="entry name" value="Aconitase_C"/>
    <property type="match status" value="1"/>
</dbReference>
<feature type="domain" description="Aconitase/3-isopropylmalate dehydratase large subunit alpha/beta/alpha" evidence="16">
    <location>
        <begin position="38"/>
        <end position="480"/>
    </location>
</feature>
<dbReference type="Gene3D" id="3.30.499.10">
    <property type="entry name" value="Aconitase, domain 3"/>
    <property type="match status" value="2"/>
</dbReference>
<evidence type="ECO:0000256" key="7">
    <source>
        <dbReference type="ARBA" id="ARBA00022723"/>
    </source>
</evidence>
<dbReference type="GO" id="GO:0006099">
    <property type="term" value="P:tricarboxylic acid cycle"/>
    <property type="evidence" value="ECO:0007669"/>
    <property type="project" value="UniProtKB-UniPathway"/>
</dbReference>
<accession>M1NEE0</accession>
<comment type="pathway">
    <text evidence="2">Carbohydrate metabolism; tricarboxylic acid cycle; isocitrate from oxaloacetate: step 2/2.</text>
</comment>
<evidence type="ECO:0000259" key="16">
    <source>
        <dbReference type="Pfam" id="PF00330"/>
    </source>
</evidence>
<dbReference type="PRINTS" id="PR00415">
    <property type="entry name" value="ACONITASE"/>
</dbReference>
<keyword evidence="8" id="KW-0809">Transit peptide</keyword>
<evidence type="ECO:0000256" key="14">
    <source>
        <dbReference type="ARBA" id="ARBA00031081"/>
    </source>
</evidence>
<dbReference type="InterPro" id="IPR001030">
    <property type="entry name" value="Acoase/IPM_deHydtase_lsu_aba"/>
</dbReference>
<dbReference type="AlphaFoldDB" id="M1NEE0"/>
<evidence type="ECO:0000256" key="15">
    <source>
        <dbReference type="ARBA" id="ARBA00031977"/>
    </source>
</evidence>
<dbReference type="FunFam" id="3.20.19.10:FF:000002">
    <property type="entry name" value="Aconitate hydratase, mitochondrial"/>
    <property type="match status" value="1"/>
</dbReference>
<evidence type="ECO:0000256" key="8">
    <source>
        <dbReference type="ARBA" id="ARBA00022946"/>
    </source>
</evidence>
<dbReference type="EC" id="4.2.1.3" evidence="4"/>
<name>M1NEE0_DESSD</name>
<dbReference type="UniPathway" id="UPA00223">
    <property type="reaction ID" value="UER00718"/>
</dbReference>
<evidence type="ECO:0000259" key="17">
    <source>
        <dbReference type="Pfam" id="PF00694"/>
    </source>
</evidence>
<dbReference type="Proteomes" id="UP000011721">
    <property type="component" value="Chromosome"/>
</dbReference>
<dbReference type="OrthoDB" id="9764318at2"/>
<evidence type="ECO:0000256" key="4">
    <source>
        <dbReference type="ARBA" id="ARBA00012926"/>
    </source>
</evidence>
<dbReference type="KEGG" id="dsf:UWK_01506"/>
<reference evidence="19" key="1">
    <citation type="journal article" date="2013" name="Stand. Genomic Sci.">
        <title>Complete genome sequence of Desulfocapsa sulfexigens, a marine deltaproteobacterium specialized in disproportionating inorganic sulfur compounds.</title>
        <authorList>
            <person name="Finster K.W."/>
            <person name="Kjeldsen K.U."/>
            <person name="Kube M."/>
            <person name="Reinhardt R."/>
            <person name="Mussmann M."/>
            <person name="Amann R."/>
            <person name="Schreiber L."/>
        </authorList>
    </citation>
    <scope>NUCLEOTIDE SEQUENCE [LARGE SCALE GENOMIC DNA]</scope>
    <source>
        <strain evidence="19">DSM 10523 / SB164P1</strain>
    </source>
</reference>
<comment type="similarity">
    <text evidence="3">Belongs to the aconitase/IPM isomerase family.</text>
</comment>
<dbReference type="GO" id="GO:0003994">
    <property type="term" value="F:aconitate hydratase activity"/>
    <property type="evidence" value="ECO:0007669"/>
    <property type="project" value="UniProtKB-EC"/>
</dbReference>
<keyword evidence="7" id="KW-0479">Metal-binding</keyword>
<dbReference type="SUPFAM" id="SSF53732">
    <property type="entry name" value="Aconitase iron-sulfur domain"/>
    <property type="match status" value="1"/>
</dbReference>
<feature type="domain" description="Aconitase A/isopropylmalate dehydratase small subunit swivel" evidence="17">
    <location>
        <begin position="562"/>
        <end position="689"/>
    </location>
</feature>
<dbReference type="NCBIfam" id="TIGR01340">
    <property type="entry name" value="aconitase_mito"/>
    <property type="match status" value="1"/>
</dbReference>
<dbReference type="InterPro" id="IPR015932">
    <property type="entry name" value="Aconitase_dom2"/>
</dbReference>
<dbReference type="InterPro" id="IPR015928">
    <property type="entry name" value="Aconitase/3IPM_dehydase_swvl"/>
</dbReference>
<organism evidence="18 19">
    <name type="scientific">Desulfocapsa sulfexigens (strain DSM 10523 / SB164P1)</name>
    <dbReference type="NCBI Taxonomy" id="1167006"/>
    <lineage>
        <taxon>Bacteria</taxon>
        <taxon>Pseudomonadati</taxon>
        <taxon>Thermodesulfobacteriota</taxon>
        <taxon>Desulfobulbia</taxon>
        <taxon>Desulfobulbales</taxon>
        <taxon>Desulfocapsaceae</taxon>
        <taxon>Desulfocapsa</taxon>
    </lineage>
</organism>
<dbReference type="Gene3D" id="3.40.1060.10">
    <property type="entry name" value="Aconitase, Domain 2"/>
    <property type="match status" value="1"/>
</dbReference>
<evidence type="ECO:0000256" key="11">
    <source>
        <dbReference type="ARBA" id="ARBA00023239"/>
    </source>
</evidence>
<evidence type="ECO:0000313" key="19">
    <source>
        <dbReference type="Proteomes" id="UP000011721"/>
    </source>
</evidence>
<keyword evidence="6" id="KW-0816">Tricarboxylic acid cycle</keyword>
<dbReference type="STRING" id="1167006.UWK_01506"/>
<protein>
    <recommendedName>
        <fullName evidence="5">Aconitate hydratase A</fullName>
        <ecNumber evidence="4">4.2.1.3</ecNumber>
    </recommendedName>
    <alternativeName>
        <fullName evidence="13">Citrate hydro-lyase</fullName>
    </alternativeName>
    <alternativeName>
        <fullName evidence="15">Iron-responsive protein-like</fullName>
    </alternativeName>
    <alternativeName>
        <fullName evidence="14">RNA-binding protein</fullName>
    </alternativeName>
</protein>
<keyword evidence="10" id="KW-0411">Iron-sulfur</keyword>
<dbReference type="PATRIC" id="fig|1167006.5.peg.1658"/>
<dbReference type="InterPro" id="IPR050926">
    <property type="entry name" value="Aconitase/IPM_isomerase"/>
</dbReference>
<dbReference type="GO" id="GO:0051539">
    <property type="term" value="F:4 iron, 4 sulfur cluster binding"/>
    <property type="evidence" value="ECO:0007669"/>
    <property type="project" value="InterPro"/>
</dbReference>
<dbReference type="EMBL" id="CP003985">
    <property type="protein sequence ID" value="AGF78064.1"/>
    <property type="molecule type" value="Genomic_DNA"/>
</dbReference>
<evidence type="ECO:0000256" key="13">
    <source>
        <dbReference type="ARBA" id="ARBA00029682"/>
    </source>
</evidence>
<dbReference type="RefSeq" id="WP_015403755.1">
    <property type="nucleotide sequence ID" value="NC_020304.1"/>
</dbReference>
<dbReference type="InterPro" id="IPR036008">
    <property type="entry name" value="Aconitase_4Fe-4S_dom"/>
</dbReference>
<dbReference type="GO" id="GO:0046872">
    <property type="term" value="F:metal ion binding"/>
    <property type="evidence" value="ECO:0007669"/>
    <property type="project" value="UniProtKB-KW"/>
</dbReference>
<keyword evidence="19" id="KW-1185">Reference proteome</keyword>
<dbReference type="FunFam" id="3.40.1060.10:FF:000001">
    <property type="entry name" value="Aconitate hydratase, mitochondrial"/>
    <property type="match status" value="1"/>
</dbReference>
<dbReference type="NCBIfam" id="NF005558">
    <property type="entry name" value="PRK07229.1"/>
    <property type="match status" value="1"/>
</dbReference>
<sequence>MNTSVDSTPAFIEATYKKMDANIATVRKRMGRALTYGEKVLYGHLDNADDAELVAGSSYIKTRPDRVALQDATAQMAVLQFMLADKNEAAVPVTVHCDHLIRAQKGAESDLNIARIENREVYDFLSSASQRYGFGCWMPGAGIIHQVVIEQYGFPGLMMLGTDSHTPHAGGLGAFASGVGGADAVDVMVGLPWEVLHPKFIGVHLTGELQGWAAPKDVILNLLGKLTCSGGTNRVFEYFGPGADTISCTGKATICNMGAEFGATTSTFPYDEHMATFLAACNREDVAQVADKYKHLLRADDEVLANPENYFDQVIELDLSTLEPHLVGPHSPDRACTVANMTQYVKDGGHPENITYALVGSCTNSSYEDMGRITVMAEQIAAHGAKLKIPMLITPGSEQIRATIERDGQLAKLEAIGATLLANACGPCIGQWNREGIEEGFRNSIVTSYNRNFPKRNDGNSGTSAFIGSPETCLAYAMTGSFTVNPFTTEYTAADGSTFTLTPPGKVDETPRLKLVRDDKGFLAPIDDRTNITVQVSPDSERLSLLTPFDRWNGKDFTGLHLLLKAKGKCTTDHISPAGPWLRFRGHLDNISGNMFSGAVNAFTGEPGNARNQLTGELQEYNTIAREYTAAGENWVVVGDTNYGEGSSREHAAMCPRHMGGRAVITRSFARIHETNLKKQGILPLTFADAADYDLVQEGDTIDLTGITEIKPGSTITARLNHDDGTTSEITLNHSLNEEQIDWFKAGSALNFLRG</sequence>
<dbReference type="eggNOG" id="COG1048">
    <property type="taxonomic scope" value="Bacteria"/>
</dbReference>
<evidence type="ECO:0000256" key="5">
    <source>
        <dbReference type="ARBA" id="ARBA00019378"/>
    </source>
</evidence>
<evidence type="ECO:0000256" key="9">
    <source>
        <dbReference type="ARBA" id="ARBA00023004"/>
    </source>
</evidence>
<comment type="cofactor">
    <cofactor evidence="1">
        <name>[4Fe-4S] cluster</name>
        <dbReference type="ChEBI" id="CHEBI:49883"/>
    </cofactor>
</comment>
<comment type="catalytic activity">
    <reaction evidence="12">
        <text>citrate = D-threo-isocitrate</text>
        <dbReference type="Rhea" id="RHEA:10336"/>
        <dbReference type="ChEBI" id="CHEBI:15562"/>
        <dbReference type="ChEBI" id="CHEBI:16947"/>
        <dbReference type="EC" id="4.2.1.3"/>
    </reaction>
</comment>
<proteinExistence type="inferred from homology"/>
<dbReference type="GO" id="GO:0005829">
    <property type="term" value="C:cytosol"/>
    <property type="evidence" value="ECO:0007669"/>
    <property type="project" value="TreeGrafter"/>
</dbReference>
<evidence type="ECO:0000256" key="2">
    <source>
        <dbReference type="ARBA" id="ARBA00004717"/>
    </source>
</evidence>
<dbReference type="PROSITE" id="PS00450">
    <property type="entry name" value="ACONITASE_1"/>
    <property type="match status" value="1"/>
</dbReference>
<evidence type="ECO:0000313" key="18">
    <source>
        <dbReference type="EMBL" id="AGF78064.1"/>
    </source>
</evidence>
<dbReference type="HOGENOM" id="CLU_006714_2_2_7"/>
<dbReference type="InterPro" id="IPR006248">
    <property type="entry name" value="Aconitase_mito-like"/>
</dbReference>
<dbReference type="InterPro" id="IPR015931">
    <property type="entry name" value="Acnase/IPM_dHydase_lsu_aba_1/3"/>
</dbReference>